<comment type="caution">
    <text evidence="1">The sequence shown here is derived from an EMBL/GenBank/DDBJ whole genome shotgun (WGS) entry which is preliminary data.</text>
</comment>
<organism evidence="1 2">
    <name type="scientific">Eleutherodactylus coqui</name>
    <name type="common">Puerto Rican coqui</name>
    <dbReference type="NCBI Taxonomy" id="57060"/>
    <lineage>
        <taxon>Eukaryota</taxon>
        <taxon>Metazoa</taxon>
        <taxon>Chordata</taxon>
        <taxon>Craniata</taxon>
        <taxon>Vertebrata</taxon>
        <taxon>Euteleostomi</taxon>
        <taxon>Amphibia</taxon>
        <taxon>Batrachia</taxon>
        <taxon>Anura</taxon>
        <taxon>Neobatrachia</taxon>
        <taxon>Hyloidea</taxon>
        <taxon>Eleutherodactylidae</taxon>
        <taxon>Eleutherodactylinae</taxon>
        <taxon>Eleutherodactylus</taxon>
        <taxon>Eleutherodactylus</taxon>
    </lineage>
</organism>
<dbReference type="AlphaFoldDB" id="A0A8J6AZP9"/>
<dbReference type="EMBL" id="WNTK01028020">
    <property type="protein sequence ID" value="KAG9461147.1"/>
    <property type="molecule type" value="Genomic_DNA"/>
</dbReference>
<keyword evidence="2" id="KW-1185">Reference proteome</keyword>
<gene>
    <name evidence="1" type="ORF">GDO78_017943</name>
</gene>
<protein>
    <submittedName>
        <fullName evidence="1">Uncharacterized protein</fullName>
    </submittedName>
</protein>
<evidence type="ECO:0000313" key="1">
    <source>
        <dbReference type="EMBL" id="KAG9461147.1"/>
    </source>
</evidence>
<proteinExistence type="predicted"/>
<name>A0A8J6AZP9_ELECQ</name>
<reference evidence="1" key="1">
    <citation type="thesis" date="2020" institute="ProQuest LLC" country="789 East Eisenhower Parkway, Ann Arbor, MI, USA">
        <title>Comparative Genomics and Chromosome Evolution.</title>
        <authorList>
            <person name="Mudd A.B."/>
        </authorList>
    </citation>
    <scope>NUCLEOTIDE SEQUENCE</scope>
    <source>
        <strain evidence="1">HN-11 Male</strain>
        <tissue evidence="1">Kidney and liver</tissue>
    </source>
</reference>
<sequence>MTCGPIAALYNRRSADSFIRSREFTIQGTGLLKTREISLRQQKNWRLVRSGRSVNSEPNFFSFKPTVNTAVYLEIYEHFFRPTKATFTQAGAISARETQRGVALFTVCFTRGCVVFLLQNRKCFFSDFNGKHRTCVHIVRSY</sequence>
<evidence type="ECO:0000313" key="2">
    <source>
        <dbReference type="Proteomes" id="UP000770717"/>
    </source>
</evidence>
<accession>A0A8J6AZP9</accession>
<dbReference type="Proteomes" id="UP000770717">
    <property type="component" value="Unassembled WGS sequence"/>
</dbReference>